<evidence type="ECO:0000313" key="3">
    <source>
        <dbReference type="Proteomes" id="UP000789405"/>
    </source>
</evidence>
<dbReference type="Proteomes" id="UP000789405">
    <property type="component" value="Unassembled WGS sequence"/>
</dbReference>
<evidence type="ECO:0000313" key="2">
    <source>
        <dbReference type="EMBL" id="CAG8725553.1"/>
    </source>
</evidence>
<proteinExistence type="predicted"/>
<sequence>MSLNEQLSTTSSVSTIDTHENIQEDMQIDTQINNRKKSGPKPKKIWEHFIEGERSLKGHALAISFECSEDFLSISTKIKQEWMQIIATRNESILDNSELIQIPYK</sequence>
<organism evidence="2 3">
    <name type="scientific">Dentiscutata erythropus</name>
    <dbReference type="NCBI Taxonomy" id="1348616"/>
    <lineage>
        <taxon>Eukaryota</taxon>
        <taxon>Fungi</taxon>
        <taxon>Fungi incertae sedis</taxon>
        <taxon>Mucoromycota</taxon>
        <taxon>Glomeromycotina</taxon>
        <taxon>Glomeromycetes</taxon>
        <taxon>Diversisporales</taxon>
        <taxon>Gigasporaceae</taxon>
        <taxon>Dentiscutata</taxon>
    </lineage>
</organism>
<dbReference type="AlphaFoldDB" id="A0A9N9I7Y4"/>
<protein>
    <submittedName>
        <fullName evidence="2">3137_t:CDS:1</fullName>
    </submittedName>
</protein>
<gene>
    <name evidence="2" type="ORF">DERYTH_LOCUS14684</name>
</gene>
<feature type="region of interest" description="Disordered" evidence="1">
    <location>
        <begin position="1"/>
        <end position="41"/>
    </location>
</feature>
<keyword evidence="3" id="KW-1185">Reference proteome</keyword>
<accession>A0A9N9I7Y4</accession>
<feature type="compositionally biased region" description="Polar residues" evidence="1">
    <location>
        <begin position="1"/>
        <end position="16"/>
    </location>
</feature>
<feature type="non-terminal residue" evidence="2">
    <location>
        <position position="105"/>
    </location>
</feature>
<evidence type="ECO:0000256" key="1">
    <source>
        <dbReference type="SAM" id="MobiDB-lite"/>
    </source>
</evidence>
<name>A0A9N9I7Y4_9GLOM</name>
<comment type="caution">
    <text evidence="2">The sequence shown here is derived from an EMBL/GenBank/DDBJ whole genome shotgun (WGS) entry which is preliminary data.</text>
</comment>
<reference evidence="2" key="1">
    <citation type="submission" date="2021-06" db="EMBL/GenBank/DDBJ databases">
        <authorList>
            <person name="Kallberg Y."/>
            <person name="Tangrot J."/>
            <person name="Rosling A."/>
        </authorList>
    </citation>
    <scope>NUCLEOTIDE SEQUENCE</scope>
    <source>
        <strain evidence="2">MA453B</strain>
    </source>
</reference>
<dbReference type="EMBL" id="CAJVPY010011267">
    <property type="protein sequence ID" value="CAG8725553.1"/>
    <property type="molecule type" value="Genomic_DNA"/>
</dbReference>